<keyword evidence="3" id="KW-1185">Reference proteome</keyword>
<dbReference type="EMBL" id="JAMQJZ010000002">
    <property type="protein sequence ID" value="MDC3419723.1"/>
    <property type="molecule type" value="Genomic_DNA"/>
</dbReference>
<feature type="transmembrane region" description="Helical" evidence="1">
    <location>
        <begin position="73"/>
        <end position="93"/>
    </location>
</feature>
<dbReference type="AlphaFoldDB" id="A0A9X4AIV4"/>
<protein>
    <submittedName>
        <fullName evidence="2">ABC-2 transporter permease</fullName>
    </submittedName>
</protein>
<dbReference type="InterPro" id="IPR025699">
    <property type="entry name" value="ABC2_memb-like"/>
</dbReference>
<feature type="transmembrane region" description="Helical" evidence="1">
    <location>
        <begin position="113"/>
        <end position="133"/>
    </location>
</feature>
<organism evidence="2 3">
    <name type="scientific">Aquibacillus koreensis</name>
    <dbReference type="NCBI Taxonomy" id="279446"/>
    <lineage>
        <taxon>Bacteria</taxon>
        <taxon>Bacillati</taxon>
        <taxon>Bacillota</taxon>
        <taxon>Bacilli</taxon>
        <taxon>Bacillales</taxon>
        <taxon>Bacillaceae</taxon>
        <taxon>Aquibacillus</taxon>
    </lineage>
</organism>
<dbReference type="RefSeq" id="WP_259866977.1">
    <property type="nucleotide sequence ID" value="NZ_JAMQJZ010000002.1"/>
</dbReference>
<keyword evidence="1" id="KW-0812">Transmembrane</keyword>
<name>A0A9X4AIV4_9BACI</name>
<evidence type="ECO:0000313" key="3">
    <source>
        <dbReference type="Proteomes" id="UP001145072"/>
    </source>
</evidence>
<feature type="transmembrane region" description="Helical" evidence="1">
    <location>
        <begin position="12"/>
        <end position="29"/>
    </location>
</feature>
<accession>A0A9X4AIV4</accession>
<gene>
    <name evidence="2" type="ORF">NC661_05005</name>
</gene>
<comment type="caution">
    <text evidence="2">The sequence shown here is derived from an EMBL/GenBank/DDBJ whole genome shotgun (WGS) entry which is preliminary data.</text>
</comment>
<keyword evidence="1" id="KW-0472">Membrane</keyword>
<evidence type="ECO:0000256" key="1">
    <source>
        <dbReference type="SAM" id="Phobius"/>
    </source>
</evidence>
<feature type="transmembrane region" description="Helical" evidence="1">
    <location>
        <begin position="35"/>
        <end position="52"/>
    </location>
</feature>
<dbReference type="Pfam" id="PF13346">
    <property type="entry name" value="ABC2_membrane_5"/>
    <property type="match status" value="1"/>
</dbReference>
<feature type="transmembrane region" description="Helical" evidence="1">
    <location>
        <begin position="171"/>
        <end position="190"/>
    </location>
</feature>
<proteinExistence type="predicted"/>
<evidence type="ECO:0000313" key="2">
    <source>
        <dbReference type="EMBL" id="MDC3419723.1"/>
    </source>
</evidence>
<reference evidence="2" key="1">
    <citation type="submission" date="2022-06" db="EMBL/GenBank/DDBJ databases">
        <title>Aquibacillus sp. a new bacterium isolated from soil saline samples.</title>
        <authorList>
            <person name="Galisteo C."/>
            <person name="De La Haba R."/>
            <person name="Sanchez-Porro C."/>
            <person name="Ventosa A."/>
        </authorList>
    </citation>
    <scope>NUCLEOTIDE SEQUENCE</scope>
    <source>
        <strain evidence="2">JCM 12387</strain>
    </source>
</reference>
<dbReference type="Proteomes" id="UP001145072">
    <property type="component" value="Unassembled WGS sequence"/>
</dbReference>
<sequence>MYQLVKTDFQIYGWMPLLFFFLYPLAIWINSELFLYYLLFWYHGLFALYVFYNASANHVNQFYVSLPMSKKHVIVSKYIFLFSNAVIIAIYQWGMTIAMQSYVTNHTFLALKVILSSLAVSLVLLLLLLHIYYRFPAFVYRFTILVIPVCHLTGVLFESNIASIIPSLQGALLFVGIVLIIFVLSSLYTMRIYDNKDVI</sequence>
<keyword evidence="1" id="KW-1133">Transmembrane helix</keyword>